<gene>
    <name evidence="3" type="ORF">FY528_02110</name>
</gene>
<accession>A0A5D6VHF5</accession>
<name>A0A5D6VHF5_9BACT</name>
<evidence type="ECO:0000313" key="3">
    <source>
        <dbReference type="EMBL" id="TYZ14542.1"/>
    </source>
</evidence>
<reference evidence="3 4" key="1">
    <citation type="submission" date="2019-08" db="EMBL/GenBank/DDBJ databases">
        <authorList>
            <person name="Seo M.-J."/>
        </authorList>
    </citation>
    <scope>NUCLEOTIDE SEQUENCE [LARGE SCALE GENOMIC DNA]</scope>
    <source>
        <strain evidence="3 4">KIGAM108</strain>
    </source>
</reference>
<comment type="caution">
    <text evidence="3">The sequence shown here is derived from an EMBL/GenBank/DDBJ whole genome shotgun (WGS) entry which is preliminary data.</text>
</comment>
<keyword evidence="2" id="KW-0732">Signal</keyword>
<organism evidence="3 4">
    <name type="scientific">Hymenobacter lutimineralis</name>
    <dbReference type="NCBI Taxonomy" id="2606448"/>
    <lineage>
        <taxon>Bacteria</taxon>
        <taxon>Pseudomonadati</taxon>
        <taxon>Bacteroidota</taxon>
        <taxon>Cytophagia</taxon>
        <taxon>Cytophagales</taxon>
        <taxon>Hymenobacteraceae</taxon>
        <taxon>Hymenobacter</taxon>
    </lineage>
</organism>
<feature type="region of interest" description="Disordered" evidence="1">
    <location>
        <begin position="21"/>
        <end position="68"/>
    </location>
</feature>
<evidence type="ECO:0000313" key="4">
    <source>
        <dbReference type="Proteomes" id="UP000322791"/>
    </source>
</evidence>
<keyword evidence="4" id="KW-1185">Reference proteome</keyword>
<dbReference type="Proteomes" id="UP000322791">
    <property type="component" value="Unassembled WGS sequence"/>
</dbReference>
<feature type="compositionally biased region" description="Low complexity" evidence="1">
    <location>
        <begin position="41"/>
        <end position="67"/>
    </location>
</feature>
<sequence length="201" mass="22023">MHSFIIPSLVAMCLLAACSSSPNEPTRALNPPQPSAPTALTDTTPKTESTEPEPTTAAVEETADVPASDSASEYATRYVVVADTSLHYYPLRARMTAIQKATRLPIDTLGREYDARKNLIKVPENDEDEMYAGEYYPRREPTASLSIEYTTLYRSASAKSMALVTGIYEDPSRADSALTALHSVVPKAFLIKTRLYIGCMH</sequence>
<feature type="chain" id="PRO_5023020510" description="SPOR domain-containing protein" evidence="2">
    <location>
        <begin position="23"/>
        <end position="201"/>
    </location>
</feature>
<dbReference type="AlphaFoldDB" id="A0A5D6VHF5"/>
<evidence type="ECO:0000256" key="2">
    <source>
        <dbReference type="SAM" id="SignalP"/>
    </source>
</evidence>
<dbReference type="RefSeq" id="WP_149069324.1">
    <property type="nucleotide sequence ID" value="NZ_VTHL01000001.1"/>
</dbReference>
<proteinExistence type="predicted"/>
<feature type="signal peptide" evidence="2">
    <location>
        <begin position="1"/>
        <end position="22"/>
    </location>
</feature>
<dbReference type="EMBL" id="VTHL01000001">
    <property type="protein sequence ID" value="TYZ14542.1"/>
    <property type="molecule type" value="Genomic_DNA"/>
</dbReference>
<evidence type="ECO:0000256" key="1">
    <source>
        <dbReference type="SAM" id="MobiDB-lite"/>
    </source>
</evidence>
<evidence type="ECO:0008006" key="5">
    <source>
        <dbReference type="Google" id="ProtNLM"/>
    </source>
</evidence>
<protein>
    <recommendedName>
        <fullName evidence="5">SPOR domain-containing protein</fullName>
    </recommendedName>
</protein>